<dbReference type="Gene3D" id="2.115.10.20">
    <property type="entry name" value="Glycosyl hydrolase domain, family 43"/>
    <property type="match status" value="1"/>
</dbReference>
<protein>
    <submittedName>
        <fullName evidence="3">Ig-like domain-containing protein</fullName>
    </submittedName>
</protein>
<feature type="domain" description="BIG2" evidence="2">
    <location>
        <begin position="122"/>
        <end position="197"/>
    </location>
</feature>
<evidence type="ECO:0000313" key="3">
    <source>
        <dbReference type="EMBL" id="HJB74185.1"/>
    </source>
</evidence>
<dbReference type="AlphaFoldDB" id="A0A9D2MG62"/>
<dbReference type="InterPro" id="IPR008964">
    <property type="entry name" value="Invasin/intimin_cell_adhesion"/>
</dbReference>
<reference evidence="3" key="1">
    <citation type="journal article" date="2021" name="PeerJ">
        <title>Extensive microbial diversity within the chicken gut microbiome revealed by metagenomics and culture.</title>
        <authorList>
            <person name="Gilroy R."/>
            <person name="Ravi A."/>
            <person name="Getino M."/>
            <person name="Pursley I."/>
            <person name="Horton D.L."/>
            <person name="Alikhan N.F."/>
            <person name="Baker D."/>
            <person name="Gharbi K."/>
            <person name="Hall N."/>
            <person name="Watson M."/>
            <person name="Adriaenssens E.M."/>
            <person name="Foster-Nyarko E."/>
            <person name="Jarju S."/>
            <person name="Secka A."/>
            <person name="Antonio M."/>
            <person name="Oren A."/>
            <person name="Chaudhuri R.R."/>
            <person name="La Ragione R."/>
            <person name="Hildebrand F."/>
            <person name="Pallen M.J."/>
        </authorList>
    </citation>
    <scope>NUCLEOTIDE SEQUENCE</scope>
    <source>
        <strain evidence="3">CHK188-16595</strain>
    </source>
</reference>
<feature type="chain" id="PRO_5038514782" evidence="1">
    <location>
        <begin position="34"/>
        <end position="580"/>
    </location>
</feature>
<dbReference type="Gene3D" id="2.60.40.1080">
    <property type="match status" value="2"/>
</dbReference>
<dbReference type="SUPFAM" id="SSF49373">
    <property type="entry name" value="Invasin/intimin cell-adhesion fragments"/>
    <property type="match status" value="2"/>
</dbReference>
<evidence type="ECO:0000313" key="4">
    <source>
        <dbReference type="Proteomes" id="UP000823877"/>
    </source>
</evidence>
<dbReference type="EMBL" id="DWXN01000002">
    <property type="protein sequence ID" value="HJB74185.1"/>
    <property type="molecule type" value="Genomic_DNA"/>
</dbReference>
<sequence>MKRKVKWRKKSGVKTAAAIGCALLIAGAVSAFACVHFELQSYNTIQAGSEKREEAYITNSENALDYPFYLSLYGGKLAKDQKVIILAKKSGWVKIMYSENGKLKTGFVKKASLRDIGEEKISAQSIELDRNSITAKAGESIELNARVFPFNSTDPVQITSSDESVAKVQDGKICILKSGNAQITVTAGKCSKTLKITAIETEENFAFEEPSYTLNTGESLDLSKKLKSKSTKVQWETSDQKTVSVKNGIIKAESAGAAIITARANGTWANCRIYIQNANKNASKPLDLKNVYGNLYNYHPSVVYFEKGFNGYKYWCAYTPYKDSEDCWENPHIEVSNDLKTWCAPKGFSNPLEPKPENHAPYKVYNSDTELVYNTDTKQLECWWRFYDKPNCRTVLRRKTTKDGVHWSKAEDMLTGEIGKCDFLSPALIYENGVYKMWSVDQNAGHALDYRESKDGKNWKKIRSIKINYSSKKLKNWHVDVIHTAKGYEALISAYDPKSKEKYRHMDLYYVFSADNIHYSDAQKIFAHSDAPNAFDNMGLYRSSLLYANGRYYMFYSALNKEIGPAGIGLVSGKDIYSMS</sequence>
<dbReference type="PROSITE" id="PS51257">
    <property type="entry name" value="PROKAR_LIPOPROTEIN"/>
    <property type="match status" value="1"/>
</dbReference>
<evidence type="ECO:0000256" key="1">
    <source>
        <dbReference type="SAM" id="SignalP"/>
    </source>
</evidence>
<dbReference type="InterPro" id="IPR023296">
    <property type="entry name" value="Glyco_hydro_beta-prop_sf"/>
</dbReference>
<organism evidence="3 4">
    <name type="scientific">Candidatus Eubacterium faecale</name>
    <dbReference type="NCBI Taxonomy" id="2838568"/>
    <lineage>
        <taxon>Bacteria</taxon>
        <taxon>Bacillati</taxon>
        <taxon>Bacillota</taxon>
        <taxon>Clostridia</taxon>
        <taxon>Eubacteriales</taxon>
        <taxon>Eubacteriaceae</taxon>
        <taxon>Eubacterium</taxon>
    </lineage>
</organism>
<dbReference type="SMART" id="SM00635">
    <property type="entry name" value="BID_2"/>
    <property type="match status" value="2"/>
</dbReference>
<name>A0A9D2MG62_9FIRM</name>
<comment type="caution">
    <text evidence="3">The sequence shown here is derived from an EMBL/GenBank/DDBJ whole genome shotgun (WGS) entry which is preliminary data.</text>
</comment>
<feature type="signal peptide" evidence="1">
    <location>
        <begin position="1"/>
        <end position="33"/>
    </location>
</feature>
<dbReference type="Proteomes" id="UP000823877">
    <property type="component" value="Unassembled WGS sequence"/>
</dbReference>
<accession>A0A9D2MG62</accession>
<dbReference type="Pfam" id="PF02368">
    <property type="entry name" value="Big_2"/>
    <property type="match status" value="1"/>
</dbReference>
<keyword evidence="1" id="KW-0732">Signal</keyword>
<gene>
    <name evidence="3" type="ORF">IAA37_00740</name>
</gene>
<feature type="domain" description="BIG2" evidence="2">
    <location>
        <begin position="201"/>
        <end position="270"/>
    </location>
</feature>
<proteinExistence type="predicted"/>
<dbReference type="SUPFAM" id="SSF75005">
    <property type="entry name" value="Arabinanase/levansucrase/invertase"/>
    <property type="match status" value="1"/>
</dbReference>
<dbReference type="InterPro" id="IPR003343">
    <property type="entry name" value="Big_2"/>
</dbReference>
<reference evidence="3" key="2">
    <citation type="submission" date="2021-04" db="EMBL/GenBank/DDBJ databases">
        <authorList>
            <person name="Gilroy R."/>
        </authorList>
    </citation>
    <scope>NUCLEOTIDE SEQUENCE</scope>
    <source>
        <strain evidence="3">CHK188-16595</strain>
    </source>
</reference>
<evidence type="ECO:0000259" key="2">
    <source>
        <dbReference type="SMART" id="SM00635"/>
    </source>
</evidence>